<gene>
    <name evidence="1" type="ORF">EM932_19095</name>
</gene>
<dbReference type="Gene3D" id="1.10.357.10">
    <property type="entry name" value="Tetracycline Repressor, domain 2"/>
    <property type="match status" value="1"/>
</dbReference>
<keyword evidence="2" id="KW-1185">Reference proteome</keyword>
<name>A0A4S1DRP6_9FLAO</name>
<evidence type="ECO:0000313" key="2">
    <source>
        <dbReference type="Proteomes" id="UP000307602"/>
    </source>
</evidence>
<dbReference type="EMBL" id="SRSO01000039">
    <property type="protein sequence ID" value="TGV00567.1"/>
    <property type="molecule type" value="Genomic_DNA"/>
</dbReference>
<proteinExistence type="predicted"/>
<protein>
    <submittedName>
        <fullName evidence="1">TetR/AcrR family transcriptional regulator</fullName>
    </submittedName>
</protein>
<sequence length="224" mass="26312">MNTISVHININSGLYKKDPKSSDLGKRIVSKSIEMIHDIGFEDFTFKKLGVEITSNESSIYRYFESKHMLLVYLINWYWSWLEYRLAYKIQNIESPKDKLEIAINLLVQEVIDDNDFSSINEILLHKIIVDESSKAYHTKSVDAENEKGYFKCYKRVVKRVSELVLECNPDFEFPHMLISTVIEGAHQQRYFSQHLPSLTDFEKGKNNIVRFYTNLVFKTLHIS</sequence>
<accession>A0A4S1DRP6</accession>
<organism evidence="1 2">
    <name type="scientific">Flavivirga rizhaonensis</name>
    <dbReference type="NCBI Taxonomy" id="2559571"/>
    <lineage>
        <taxon>Bacteria</taxon>
        <taxon>Pseudomonadati</taxon>
        <taxon>Bacteroidota</taxon>
        <taxon>Flavobacteriia</taxon>
        <taxon>Flavobacteriales</taxon>
        <taxon>Flavobacteriaceae</taxon>
        <taxon>Flavivirga</taxon>
    </lineage>
</organism>
<dbReference type="OrthoDB" id="649282at2"/>
<dbReference type="Proteomes" id="UP000307602">
    <property type="component" value="Unassembled WGS sequence"/>
</dbReference>
<dbReference type="RefSeq" id="WP_135878810.1">
    <property type="nucleotide sequence ID" value="NZ_SRSO01000039.1"/>
</dbReference>
<dbReference type="InterPro" id="IPR009057">
    <property type="entry name" value="Homeodomain-like_sf"/>
</dbReference>
<comment type="caution">
    <text evidence="1">The sequence shown here is derived from an EMBL/GenBank/DDBJ whole genome shotgun (WGS) entry which is preliminary data.</text>
</comment>
<dbReference type="AlphaFoldDB" id="A0A4S1DRP6"/>
<reference evidence="1 2" key="1">
    <citation type="submission" date="2019-04" db="EMBL/GenBank/DDBJ databases">
        <authorList>
            <person name="Liu A."/>
        </authorList>
    </citation>
    <scope>NUCLEOTIDE SEQUENCE [LARGE SCALE GENOMIC DNA]</scope>
    <source>
        <strain evidence="1 2">RZ03</strain>
    </source>
</reference>
<evidence type="ECO:0000313" key="1">
    <source>
        <dbReference type="EMBL" id="TGV00567.1"/>
    </source>
</evidence>
<dbReference type="SUPFAM" id="SSF46689">
    <property type="entry name" value="Homeodomain-like"/>
    <property type="match status" value="1"/>
</dbReference>